<name>D4S2Y7_9FIRM</name>
<keyword evidence="3" id="KW-1185">Reference proteome</keyword>
<dbReference type="AlphaFoldDB" id="D4S2Y7"/>
<reference evidence="2 3" key="1">
    <citation type="submission" date="2010-02" db="EMBL/GenBank/DDBJ databases">
        <authorList>
            <person name="Weinstock G."/>
            <person name="Sodergren E."/>
            <person name="Clifton S."/>
            <person name="Fulton L."/>
            <person name="Fulton B."/>
            <person name="Courtney L."/>
            <person name="Fronick C."/>
            <person name="Harrison M."/>
            <person name="Strong C."/>
            <person name="Farmer C."/>
            <person name="Delahaunty K."/>
            <person name="Markovic C."/>
            <person name="Hall O."/>
            <person name="Minx P."/>
            <person name="Tomlinson C."/>
            <person name="Mitreva M."/>
            <person name="Nelson J."/>
            <person name="Hou S."/>
            <person name="Wollam A."/>
            <person name="Pepin K.H."/>
            <person name="Johnson M."/>
            <person name="Bhonagiri V."/>
            <person name="Zhang X."/>
            <person name="Suruliraj S."/>
            <person name="Warren W."/>
            <person name="Chinwalla A."/>
            <person name="Mardis E.R."/>
            <person name="Wilson R.K."/>
        </authorList>
    </citation>
    <scope>NUCLEOTIDE SEQUENCE [LARGE SCALE GENOMIC DNA]</scope>
    <source>
        <strain evidence="2 3">DSM 2876</strain>
    </source>
</reference>
<keyword evidence="1" id="KW-0812">Transmembrane</keyword>
<accession>D4S2Y7</accession>
<evidence type="ECO:0000256" key="1">
    <source>
        <dbReference type="SAM" id="Phobius"/>
    </source>
</evidence>
<feature type="transmembrane region" description="Helical" evidence="1">
    <location>
        <begin position="6"/>
        <end position="30"/>
    </location>
</feature>
<dbReference type="Proteomes" id="UP000006238">
    <property type="component" value="Unassembled WGS sequence"/>
</dbReference>
<dbReference type="HOGENOM" id="CLU_1851411_0_0_9"/>
<keyword evidence="1" id="KW-1133">Transmembrane helix</keyword>
<evidence type="ECO:0000313" key="3">
    <source>
        <dbReference type="Proteomes" id="UP000006238"/>
    </source>
</evidence>
<dbReference type="RefSeq" id="WP_005604617.1">
    <property type="nucleotide sequence ID" value="NZ_GG663525.1"/>
</dbReference>
<protein>
    <submittedName>
        <fullName evidence="2">Uncharacterized protein</fullName>
    </submittedName>
</protein>
<proteinExistence type="predicted"/>
<comment type="caution">
    <text evidence="2">The sequence shown here is derived from an EMBL/GenBank/DDBJ whole genome shotgun (WGS) entry which is preliminary data.</text>
</comment>
<evidence type="ECO:0000313" key="2">
    <source>
        <dbReference type="EMBL" id="EFF67356.1"/>
    </source>
</evidence>
<keyword evidence="1" id="KW-0472">Membrane</keyword>
<dbReference type="GeneID" id="98917143"/>
<gene>
    <name evidence="2" type="ORF">BUTYVIB_02439</name>
</gene>
<sequence>MGSTYKIISIICFALAGLMLTVGIILFFTLKIRVVIGYLTGKTEKKSIAMMQNSNKNTEMRFSYAEQVKRDGIRNITSEITDGLSSGTVSLNESKVTEVLSSVDTDSGTTILSKSEIGIEKITLFKDILIIHTDKEIV</sequence>
<dbReference type="EMBL" id="ABWN01000042">
    <property type="protein sequence ID" value="EFF67356.1"/>
    <property type="molecule type" value="Genomic_DNA"/>
</dbReference>
<organism evidence="2 3">
    <name type="scientific">Eshraghiella crossota DSM 2876</name>
    <dbReference type="NCBI Taxonomy" id="511680"/>
    <lineage>
        <taxon>Bacteria</taxon>
        <taxon>Bacillati</taxon>
        <taxon>Bacillota</taxon>
        <taxon>Clostridia</taxon>
        <taxon>Lachnospirales</taxon>
        <taxon>Lachnospiraceae</taxon>
        <taxon>Eshraghiella</taxon>
    </lineage>
</organism>